<organism evidence="3 4">
    <name type="scientific">Mycobacterium [tuberculosis] TKK-01-0051</name>
    <dbReference type="NCBI Taxonomy" id="1324261"/>
    <lineage>
        <taxon>Bacteria</taxon>
        <taxon>Bacillati</taxon>
        <taxon>Actinomycetota</taxon>
        <taxon>Actinomycetes</taxon>
        <taxon>Mycobacteriales</taxon>
        <taxon>Mycobacteriaceae</taxon>
        <taxon>Mycobacterium</taxon>
        <taxon>Mycobacterium avium complex (MAC)</taxon>
    </lineage>
</organism>
<dbReference type="Proteomes" id="UP000025947">
    <property type="component" value="Unassembled WGS sequence"/>
</dbReference>
<dbReference type="InterPro" id="IPR011639">
    <property type="entry name" value="MethylTrfase_TaqI-like_dom"/>
</dbReference>
<gene>
    <name evidence="3" type="ORF">K875_03617</name>
</gene>
<dbReference type="HOGENOM" id="CLU_024181_1_0_11"/>
<dbReference type="GO" id="GO:0009007">
    <property type="term" value="F:site-specific DNA-methyltransferase (adenine-specific) activity"/>
    <property type="evidence" value="ECO:0007669"/>
    <property type="project" value="UniProtKB-EC"/>
</dbReference>
<name>A0A051TV18_9MYCO</name>
<evidence type="ECO:0000313" key="3">
    <source>
        <dbReference type="EMBL" id="KBZ60670.1"/>
    </source>
</evidence>
<dbReference type="Pfam" id="PF07669">
    <property type="entry name" value="Eco57I"/>
    <property type="match status" value="1"/>
</dbReference>
<dbReference type="GO" id="GO:0003676">
    <property type="term" value="F:nucleic acid binding"/>
    <property type="evidence" value="ECO:0007669"/>
    <property type="project" value="InterPro"/>
</dbReference>
<evidence type="ECO:0000256" key="1">
    <source>
        <dbReference type="SAM" id="MobiDB-lite"/>
    </source>
</evidence>
<dbReference type="EMBL" id="JLXW01000010">
    <property type="protein sequence ID" value="KBZ60670.1"/>
    <property type="molecule type" value="Genomic_DNA"/>
</dbReference>
<dbReference type="InterPro" id="IPR002052">
    <property type="entry name" value="DNA_methylase_N6_adenine_CS"/>
</dbReference>
<dbReference type="PROSITE" id="PS00092">
    <property type="entry name" value="N6_MTASE"/>
    <property type="match status" value="1"/>
</dbReference>
<accession>A0A051TV18</accession>
<proteinExistence type="predicted"/>
<dbReference type="AlphaFoldDB" id="A0A051TV18"/>
<feature type="compositionally biased region" description="Acidic residues" evidence="1">
    <location>
        <begin position="512"/>
        <end position="522"/>
    </location>
</feature>
<dbReference type="GO" id="GO:0032259">
    <property type="term" value="P:methylation"/>
    <property type="evidence" value="ECO:0007669"/>
    <property type="project" value="InterPro"/>
</dbReference>
<reference evidence="3 4" key="1">
    <citation type="submission" date="2014-04" db="EMBL/GenBank/DDBJ databases">
        <title>The Genome Sequence of Mycobacterium tuberculosis TKK-01-0051.</title>
        <authorList>
            <consortium name="The Broad Institute Genomics Platform"/>
            <consortium name="The Broad Institute Genome Sequencing Center for Infectious Disease"/>
            <person name="Earl A.M."/>
            <person name="Cohen K."/>
            <person name="Pym A."/>
            <person name="Bishai W."/>
            <person name="Maharaj K."/>
            <person name="Desjardins C."/>
            <person name="Abeel T."/>
            <person name="Young S."/>
            <person name="Zeng Q."/>
            <person name="Gargeya S."/>
            <person name="Abouelleil A."/>
            <person name="Alvarado L."/>
            <person name="Chapman S.B."/>
            <person name="Gainer-Dewar J."/>
            <person name="Goldberg J."/>
            <person name="Griggs A."/>
            <person name="Gujja S."/>
            <person name="Hansen M."/>
            <person name="Howarth C."/>
            <person name="Imamovic A."/>
            <person name="Larimer J."/>
            <person name="Murphy C."/>
            <person name="Naylor J."/>
            <person name="Pearson M."/>
            <person name="Poon T.W."/>
            <person name="Priest M."/>
            <person name="Roberts A."/>
            <person name="Saif S."/>
            <person name="Shea T."/>
            <person name="Sykes S."/>
            <person name="Wortman J."/>
            <person name="Nusbaum C."/>
            <person name="Birren B."/>
        </authorList>
    </citation>
    <scope>NUCLEOTIDE SEQUENCE [LARGE SCALE GENOMIC DNA]</scope>
    <source>
        <strain evidence="3 4">TKK-01-0051</strain>
    </source>
</reference>
<sequence length="522" mass="58796">MTGVVHTRFGNHVPDILDCLAQLSNDEVPTPPRIARDMLNLLPLEVWTNPDCKWLDPFSKSGVYLREVAARLLDGLAEWQPDFDKRREHIFRNMIYGAAITTMTGMIARRTLYCSRDATSELSVVKFDNPDGNLPFAQAEHTWTGNTCKVCGGPRSLEREDRENYAYAFIHGAYPTEEMKDMKFDVIVGNPPYQIDSDGSTRTKAVYHLFVERAIAMDPKHVLMITPSRWFAGGLGLDSFRARMLADEQIAQIVDYPLSKDCFPGVKIRGGVSYFLWTKGHTGGCTIRTGRGSSIGPPMIRNLDAYDVFVRFNEGVGIVEKVRARNEPTMDNRVSSRVPFGIPGRKFSDYVPPDTPGAITLHIIGRKVQWIRPERVTTSPDLVPKYKTLLHAAYGEDHDGPYSVIANPFVAGPNSACTDTYLLIGAFDTDAEAQNLAAFLRTRFARFLIWLRMNTQHVRKDLFSFVPDLDWTRPWTDADLYARYGLTEDEIEVIECQVREMKTPGDGAPVEDPGENVTQDDE</sequence>
<feature type="region of interest" description="Disordered" evidence="1">
    <location>
        <begin position="501"/>
        <end position="522"/>
    </location>
</feature>
<dbReference type="SUPFAM" id="SSF53335">
    <property type="entry name" value="S-adenosyl-L-methionine-dependent methyltransferases"/>
    <property type="match status" value="1"/>
</dbReference>
<evidence type="ECO:0000259" key="2">
    <source>
        <dbReference type="Pfam" id="PF07669"/>
    </source>
</evidence>
<dbReference type="Gene3D" id="3.40.50.150">
    <property type="entry name" value="Vaccinia Virus protein VP39"/>
    <property type="match status" value="1"/>
</dbReference>
<evidence type="ECO:0000313" key="4">
    <source>
        <dbReference type="Proteomes" id="UP000025947"/>
    </source>
</evidence>
<keyword evidence="4" id="KW-1185">Reference proteome</keyword>
<comment type="caution">
    <text evidence="3">The sequence shown here is derived from an EMBL/GenBank/DDBJ whole genome shotgun (WGS) entry which is preliminary data.</text>
</comment>
<dbReference type="GO" id="GO:0006304">
    <property type="term" value="P:DNA modification"/>
    <property type="evidence" value="ECO:0007669"/>
    <property type="project" value="InterPro"/>
</dbReference>
<dbReference type="InterPro" id="IPR029063">
    <property type="entry name" value="SAM-dependent_MTases_sf"/>
</dbReference>
<protein>
    <recommendedName>
        <fullName evidence="2">Type II methyltransferase M.TaqI-like domain-containing protein</fullName>
    </recommendedName>
</protein>
<feature type="domain" description="Type II methyltransferase M.TaqI-like" evidence="2">
    <location>
        <begin position="93"/>
        <end position="263"/>
    </location>
</feature>
<dbReference type="PATRIC" id="fig|1324261.3.peg.3656"/>